<proteinExistence type="predicted"/>
<dbReference type="EnsemblMetazoa" id="PPA23678.1">
    <property type="protein sequence ID" value="PPA23678.1"/>
    <property type="gene ID" value="WBGene00113232"/>
</dbReference>
<gene>
    <name evidence="1" type="primary">WBGene00113232</name>
</gene>
<accession>A0A8R1UGN8</accession>
<reference evidence="1" key="2">
    <citation type="submission" date="2022-06" db="UniProtKB">
        <authorList>
            <consortium name="EnsemblMetazoa"/>
        </authorList>
    </citation>
    <scope>IDENTIFICATION</scope>
    <source>
        <strain evidence="1">PS312</strain>
    </source>
</reference>
<keyword evidence="2" id="KW-1185">Reference proteome</keyword>
<dbReference type="AlphaFoldDB" id="A0A2A6BFT8"/>
<evidence type="ECO:0000313" key="2">
    <source>
        <dbReference type="Proteomes" id="UP000005239"/>
    </source>
</evidence>
<reference evidence="2" key="1">
    <citation type="journal article" date="2008" name="Nat. Genet.">
        <title>The Pristionchus pacificus genome provides a unique perspective on nematode lifestyle and parasitism.</title>
        <authorList>
            <person name="Dieterich C."/>
            <person name="Clifton S.W."/>
            <person name="Schuster L.N."/>
            <person name="Chinwalla A."/>
            <person name="Delehaunty K."/>
            <person name="Dinkelacker I."/>
            <person name="Fulton L."/>
            <person name="Fulton R."/>
            <person name="Godfrey J."/>
            <person name="Minx P."/>
            <person name="Mitreva M."/>
            <person name="Roeseler W."/>
            <person name="Tian H."/>
            <person name="Witte H."/>
            <person name="Yang S.P."/>
            <person name="Wilson R.K."/>
            <person name="Sommer R.J."/>
        </authorList>
    </citation>
    <scope>NUCLEOTIDE SEQUENCE [LARGE SCALE GENOMIC DNA]</scope>
    <source>
        <strain evidence="2">PS312</strain>
    </source>
</reference>
<evidence type="ECO:0000313" key="1">
    <source>
        <dbReference type="EnsemblMetazoa" id="PPA23678.1"/>
    </source>
</evidence>
<sequence length="249" mass="29336">MIGNTQGFVSSWNMLIKIVSIIDDFVSPILTISLLYPVLLSAGRLMSRRELQHRGWEDTLRAVRERRTWPGGQYRYERFVRIQVIAWRVVVVVEWPGYFLYTGEEITNFRPDDENYIDFLREEFRIHPERFPDWVRAKFIRELGIYMRCILSPPPSSLVPEECLPAASCSSLVSFMPRVAAVSFQTSLAIITEWPDFFFHTPEPITSFQSDDPTLLEFLRCEYRDHPRRFPDWVVQKFRSEMGIDVTTL</sequence>
<name>A0A2A6BFT8_PRIPA</name>
<accession>A0A2A6BFT8</accession>
<organism evidence="1 2">
    <name type="scientific">Pristionchus pacificus</name>
    <name type="common">Parasitic nematode worm</name>
    <dbReference type="NCBI Taxonomy" id="54126"/>
    <lineage>
        <taxon>Eukaryota</taxon>
        <taxon>Metazoa</taxon>
        <taxon>Ecdysozoa</taxon>
        <taxon>Nematoda</taxon>
        <taxon>Chromadorea</taxon>
        <taxon>Rhabditida</taxon>
        <taxon>Rhabditina</taxon>
        <taxon>Diplogasteromorpha</taxon>
        <taxon>Diplogasteroidea</taxon>
        <taxon>Neodiplogasteridae</taxon>
        <taxon>Pristionchus</taxon>
    </lineage>
</organism>
<protein>
    <submittedName>
        <fullName evidence="1">Uncharacterized protein</fullName>
    </submittedName>
</protein>
<dbReference type="Proteomes" id="UP000005239">
    <property type="component" value="Unassembled WGS sequence"/>
</dbReference>